<evidence type="ECO:0000259" key="19">
    <source>
        <dbReference type="Pfam" id="PF00912"/>
    </source>
</evidence>
<evidence type="ECO:0000256" key="11">
    <source>
        <dbReference type="ARBA" id="ARBA00023136"/>
    </source>
</evidence>
<keyword evidence="7" id="KW-0378">Hydrolase</keyword>
<dbReference type="PANTHER" id="PTHR32282:SF32">
    <property type="entry name" value="PENICILLIN-BINDING PROTEIN 2A"/>
    <property type="match status" value="1"/>
</dbReference>
<keyword evidence="5" id="KW-0808">Transferase</keyword>
<evidence type="ECO:0000256" key="2">
    <source>
        <dbReference type="ARBA" id="ARBA00022645"/>
    </source>
</evidence>
<dbReference type="Pfam" id="PF00912">
    <property type="entry name" value="Transgly"/>
    <property type="match status" value="1"/>
</dbReference>
<evidence type="ECO:0000256" key="12">
    <source>
        <dbReference type="ARBA" id="ARBA00023268"/>
    </source>
</evidence>
<accession>A0ABS2SSE8</accession>
<evidence type="ECO:0000256" key="15">
    <source>
        <dbReference type="ARBA" id="ARBA00049902"/>
    </source>
</evidence>
<evidence type="ECO:0000256" key="6">
    <source>
        <dbReference type="ARBA" id="ARBA00022692"/>
    </source>
</evidence>
<evidence type="ECO:0000259" key="18">
    <source>
        <dbReference type="Pfam" id="PF00905"/>
    </source>
</evidence>
<evidence type="ECO:0000256" key="16">
    <source>
        <dbReference type="SAM" id="MobiDB-lite"/>
    </source>
</evidence>
<comment type="catalytic activity">
    <reaction evidence="14">
        <text>Preferential cleavage: (Ac)2-L-Lys-D-Ala-|-D-Ala. Also transpeptidation of peptidyl-alanyl moieties that are N-acyl substituents of D-alanine.</text>
        <dbReference type="EC" id="3.4.16.4"/>
    </reaction>
</comment>
<feature type="compositionally biased region" description="Acidic residues" evidence="16">
    <location>
        <begin position="782"/>
        <end position="847"/>
    </location>
</feature>
<evidence type="ECO:0000256" key="4">
    <source>
        <dbReference type="ARBA" id="ARBA00022676"/>
    </source>
</evidence>
<dbReference type="EMBL" id="JAFBCV010000004">
    <property type="protein sequence ID" value="MBM7838429.1"/>
    <property type="molecule type" value="Genomic_DNA"/>
</dbReference>
<evidence type="ECO:0000256" key="7">
    <source>
        <dbReference type="ARBA" id="ARBA00022801"/>
    </source>
</evidence>
<dbReference type="Pfam" id="PF00905">
    <property type="entry name" value="Transpeptidase"/>
    <property type="match status" value="1"/>
</dbReference>
<keyword evidence="21" id="KW-1185">Reference proteome</keyword>
<dbReference type="InterPro" id="IPR050396">
    <property type="entry name" value="Glycosyltr_51/Transpeptidase"/>
</dbReference>
<evidence type="ECO:0000313" key="20">
    <source>
        <dbReference type="EMBL" id="MBM7838429.1"/>
    </source>
</evidence>
<keyword evidence="10 17" id="KW-1133">Transmembrane helix</keyword>
<evidence type="ECO:0000256" key="17">
    <source>
        <dbReference type="SAM" id="Phobius"/>
    </source>
</evidence>
<keyword evidence="13" id="KW-0961">Cell wall biogenesis/degradation</keyword>
<evidence type="ECO:0000256" key="1">
    <source>
        <dbReference type="ARBA" id="ARBA00022475"/>
    </source>
</evidence>
<dbReference type="RefSeq" id="WP_204465613.1">
    <property type="nucleotide sequence ID" value="NZ_JAFBCV010000004.1"/>
</dbReference>
<keyword evidence="11 17" id="KW-0472">Membrane</keyword>
<dbReference type="InterPro" id="IPR001264">
    <property type="entry name" value="Glyco_trans_51"/>
</dbReference>
<dbReference type="InterPro" id="IPR023346">
    <property type="entry name" value="Lysozyme-like_dom_sf"/>
</dbReference>
<comment type="caution">
    <text evidence="20">The sequence shown here is derived from an EMBL/GenBank/DDBJ whole genome shotgun (WGS) entry which is preliminary data.</text>
</comment>
<dbReference type="Proteomes" id="UP001179280">
    <property type="component" value="Unassembled WGS sequence"/>
</dbReference>
<comment type="catalytic activity">
    <reaction evidence="15">
        <text>[GlcNAc-(1-&gt;4)-Mur2Ac(oyl-L-Ala-gamma-D-Glu-L-Lys-D-Ala-D-Ala)](n)-di-trans,octa-cis-undecaprenyl diphosphate + beta-D-GlcNAc-(1-&gt;4)-Mur2Ac(oyl-L-Ala-gamma-D-Glu-L-Lys-D-Ala-D-Ala)-di-trans,octa-cis-undecaprenyl diphosphate = [GlcNAc-(1-&gt;4)-Mur2Ac(oyl-L-Ala-gamma-D-Glu-L-Lys-D-Ala-D-Ala)](n+1)-di-trans,octa-cis-undecaprenyl diphosphate + di-trans,octa-cis-undecaprenyl diphosphate + H(+)</text>
        <dbReference type="Rhea" id="RHEA:23708"/>
        <dbReference type="Rhea" id="RHEA-COMP:9602"/>
        <dbReference type="Rhea" id="RHEA-COMP:9603"/>
        <dbReference type="ChEBI" id="CHEBI:15378"/>
        <dbReference type="ChEBI" id="CHEBI:58405"/>
        <dbReference type="ChEBI" id="CHEBI:60033"/>
        <dbReference type="ChEBI" id="CHEBI:78435"/>
        <dbReference type="EC" id="2.4.99.28"/>
    </reaction>
</comment>
<keyword evidence="3" id="KW-0645">Protease</keyword>
<protein>
    <submittedName>
        <fullName evidence="20">Penicillin-binding protein</fullName>
    </submittedName>
</protein>
<keyword evidence="12" id="KW-0511">Multifunctional enzyme</keyword>
<evidence type="ECO:0000256" key="9">
    <source>
        <dbReference type="ARBA" id="ARBA00022984"/>
    </source>
</evidence>
<evidence type="ECO:0000256" key="14">
    <source>
        <dbReference type="ARBA" id="ARBA00034000"/>
    </source>
</evidence>
<gene>
    <name evidence="20" type="ORF">JOC54_001685</name>
</gene>
<keyword evidence="4" id="KW-0328">Glycosyltransferase</keyword>
<evidence type="ECO:0000256" key="13">
    <source>
        <dbReference type="ARBA" id="ARBA00023316"/>
    </source>
</evidence>
<evidence type="ECO:0000256" key="5">
    <source>
        <dbReference type="ARBA" id="ARBA00022679"/>
    </source>
</evidence>
<dbReference type="InterPro" id="IPR036950">
    <property type="entry name" value="PBP_transglycosylase"/>
</dbReference>
<evidence type="ECO:0000313" key="21">
    <source>
        <dbReference type="Proteomes" id="UP001179280"/>
    </source>
</evidence>
<dbReference type="Gene3D" id="3.40.710.10">
    <property type="entry name" value="DD-peptidase/beta-lactamase superfamily"/>
    <property type="match status" value="1"/>
</dbReference>
<reference evidence="20" key="1">
    <citation type="submission" date="2021-01" db="EMBL/GenBank/DDBJ databases">
        <title>Genomic Encyclopedia of Type Strains, Phase IV (KMG-IV): sequencing the most valuable type-strain genomes for metagenomic binning, comparative biology and taxonomic classification.</title>
        <authorList>
            <person name="Goeker M."/>
        </authorList>
    </citation>
    <scope>NUCLEOTIDE SEQUENCE</scope>
    <source>
        <strain evidence="20">DSM 21943</strain>
    </source>
</reference>
<dbReference type="Gene3D" id="1.10.3810.10">
    <property type="entry name" value="Biosynthetic peptidoglycan transglycosylase-like"/>
    <property type="match status" value="1"/>
</dbReference>
<dbReference type="InterPro" id="IPR012338">
    <property type="entry name" value="Beta-lactam/transpept-like"/>
</dbReference>
<evidence type="ECO:0000256" key="8">
    <source>
        <dbReference type="ARBA" id="ARBA00022960"/>
    </source>
</evidence>
<organism evidence="20 21">
    <name type="scientific">Shouchella xiaoxiensis</name>
    <dbReference type="NCBI Taxonomy" id="766895"/>
    <lineage>
        <taxon>Bacteria</taxon>
        <taxon>Bacillati</taxon>
        <taxon>Bacillota</taxon>
        <taxon>Bacilli</taxon>
        <taxon>Bacillales</taxon>
        <taxon>Bacillaceae</taxon>
        <taxon>Shouchella</taxon>
    </lineage>
</organism>
<evidence type="ECO:0000256" key="10">
    <source>
        <dbReference type="ARBA" id="ARBA00022989"/>
    </source>
</evidence>
<feature type="domain" description="Penicillin-binding protein transpeptidase" evidence="18">
    <location>
        <begin position="411"/>
        <end position="638"/>
    </location>
</feature>
<feature type="transmembrane region" description="Helical" evidence="17">
    <location>
        <begin position="34"/>
        <end position="62"/>
    </location>
</feature>
<feature type="compositionally biased region" description="Basic and acidic residues" evidence="16">
    <location>
        <begin position="771"/>
        <end position="781"/>
    </location>
</feature>
<dbReference type="SUPFAM" id="SSF53955">
    <property type="entry name" value="Lysozyme-like"/>
    <property type="match status" value="1"/>
</dbReference>
<sequence length="847" mass="95080">MKQFLSTWKNKWNDFIEKLSEKQFFRKIGITYQVLWNLLLVTFIIGLISIMFAGGAAAGYFASLVYDEPSYSEEDMRMHVGSLTETSEIYLANDVYLGKIRSDVERDLINLDEIADDVKHAIIATEDEHFYEHEGIVPKALLRATMQELSNASVQTGGSTLTQQLIKQQILSNEVSFDRKATEIMLAMRLEQFMSKDEILEAYLNVVPFGRNASGRNVEGIESAAQGVFGVPAKDLNLPQSAYLAGMPQSPFGYTPFHASAELKDEDGLRPGFNRYRTVLNRMLEKDYITQEEYSEALEYDLVADFTENAPDPMSRNPRLTTEILERSTDILVEEAIKDYEGWDQLSTNAKDIERQAIRTQVRERIENGGYKISTTIDQELYTAMNERAGELNHLFLDDPGVNETHREEIGAVMIDNHTGAILSFVGGRQEDLDNQLNHTTRYRSPGSTIKPILPFAGAIEAGVTQPGLVIPDTPETYESNGDPIRNWDEQHDGNLTVRESIKRSRNVPAVRAWWNVPDTLKNHLIDASGLNGMQAVEAAAIGGGGATVEQMASAYTAFGNDGSRPDPYMIEKIETYTGEILYEHEQVEHFFVSPQTNYLVLDMMRDVIYGGGNAARVQSMLNFNADWAAKTGTSQRQWDSWFIAANPDVSFGVWYGYSGPTEISLPSEVNGVGLSARTQTIWANLANAAHSVNPSLMTAEGQRFVRPSGLSERRVCGLTGGSSNRFCEAENLVTTDLYANDMLSKIDGLAPFQAEFKRTMDQLLEDLRNQEAEERRRQEEAEAEEQQQEDTTDEEEPEQQESDQQEDDSSTEENEESTEDEEAVVEDQQEENEEDSEADSEEDAEE</sequence>
<feature type="domain" description="Glycosyl transferase family 51" evidence="19">
    <location>
        <begin position="97"/>
        <end position="283"/>
    </location>
</feature>
<keyword evidence="8" id="KW-0133">Cell shape</keyword>
<keyword evidence="1" id="KW-1003">Cell membrane</keyword>
<dbReference type="InterPro" id="IPR001460">
    <property type="entry name" value="PCN-bd_Tpept"/>
</dbReference>
<keyword evidence="6 17" id="KW-0812">Transmembrane</keyword>
<feature type="region of interest" description="Disordered" evidence="16">
    <location>
        <begin position="771"/>
        <end position="847"/>
    </location>
</feature>
<dbReference type="PANTHER" id="PTHR32282">
    <property type="entry name" value="BINDING PROTEIN TRANSPEPTIDASE, PUTATIVE-RELATED"/>
    <property type="match status" value="1"/>
</dbReference>
<evidence type="ECO:0000256" key="3">
    <source>
        <dbReference type="ARBA" id="ARBA00022670"/>
    </source>
</evidence>
<name>A0ABS2SSE8_9BACI</name>
<dbReference type="SUPFAM" id="SSF56601">
    <property type="entry name" value="beta-lactamase/transpeptidase-like"/>
    <property type="match status" value="1"/>
</dbReference>
<keyword evidence="2" id="KW-0121">Carboxypeptidase</keyword>
<keyword evidence="9" id="KW-0573">Peptidoglycan synthesis</keyword>
<proteinExistence type="predicted"/>